<dbReference type="AlphaFoldDB" id="A0A6C2CAU1"/>
<proteinExistence type="predicted"/>
<dbReference type="Proteomes" id="UP000371977">
    <property type="component" value="Unassembled WGS sequence"/>
</dbReference>
<keyword evidence="2" id="KW-1185">Reference proteome</keyword>
<evidence type="ECO:0000313" key="1">
    <source>
        <dbReference type="EMBL" id="TYC50559.1"/>
    </source>
</evidence>
<comment type="caution">
    <text evidence="1">The sequence shown here is derived from an EMBL/GenBank/DDBJ whole genome shotgun (WGS) entry which is preliminary data.</text>
</comment>
<evidence type="ECO:0000313" key="2">
    <source>
        <dbReference type="Proteomes" id="UP000371977"/>
    </source>
</evidence>
<accession>A0A6C2CAU1</accession>
<gene>
    <name evidence="1" type="ORF">ESZ50_02500</name>
</gene>
<protein>
    <submittedName>
        <fullName evidence="1">Uncharacterized protein</fullName>
    </submittedName>
</protein>
<organism evidence="1 2">
    <name type="scientific">Weissella muntiaci</name>
    <dbReference type="NCBI Taxonomy" id="2508881"/>
    <lineage>
        <taxon>Bacteria</taxon>
        <taxon>Bacillati</taxon>
        <taxon>Bacillota</taxon>
        <taxon>Bacilli</taxon>
        <taxon>Lactobacillales</taxon>
        <taxon>Lactobacillaceae</taxon>
        <taxon>Weissella</taxon>
    </lineage>
</organism>
<name>A0A6C2CAU1_9LACO</name>
<reference evidence="1 2" key="1">
    <citation type="submission" date="2019-01" db="EMBL/GenBank/DDBJ databases">
        <title>Weissella sp. nov., a novel lactic acid bacterium isolated from animal feces.</title>
        <authorList>
            <person name="Wang L.-T."/>
        </authorList>
    </citation>
    <scope>NUCLEOTIDE SEQUENCE [LARGE SCALE GENOMIC DNA]</scope>
    <source>
        <strain evidence="1 2">8H-2</strain>
    </source>
</reference>
<sequence length="104" mass="12155">MDMYMPDETISVHSVGIHAMAYRTFEVLAYISPELFEQFEITRSVNFGDKFFPDRTFNLVFAHTQDTALNSNWYSFVELLSQQNSLLPDTKNTDQNDDEEEVPY</sequence>
<dbReference type="EMBL" id="SDGZ01000008">
    <property type="protein sequence ID" value="TYC50559.1"/>
    <property type="molecule type" value="Genomic_DNA"/>
</dbReference>